<feature type="compositionally biased region" description="Polar residues" evidence="1">
    <location>
        <begin position="1"/>
        <end position="18"/>
    </location>
</feature>
<feature type="compositionally biased region" description="Basic residues" evidence="1">
    <location>
        <begin position="22"/>
        <end position="34"/>
    </location>
</feature>
<evidence type="ECO:0000256" key="1">
    <source>
        <dbReference type="SAM" id="MobiDB-lite"/>
    </source>
</evidence>
<sequence>MNSHNSQLDDSETSTPVASSRKITRHKTKVAKKAMKAAERTKVLTRAEIDYVGEAIHPNIDGEDASKGSPNDEEIEEIERNLRYHANFYNAGQPRSLVKSVRKLANNCVDFNVEMARIMEIFRISELPDRNSPNRGLI</sequence>
<dbReference type="Proteomes" id="UP000250266">
    <property type="component" value="Unassembled WGS sequence"/>
</dbReference>
<name>A0A8E2E6L9_9PEZI</name>
<dbReference type="AlphaFoldDB" id="A0A8E2E6L9"/>
<feature type="region of interest" description="Disordered" evidence="1">
    <location>
        <begin position="1"/>
        <end position="34"/>
    </location>
</feature>
<keyword evidence="3" id="KW-1185">Reference proteome</keyword>
<organism evidence="2 3">
    <name type="scientific">Lepidopterella palustris CBS 459.81</name>
    <dbReference type="NCBI Taxonomy" id="1314670"/>
    <lineage>
        <taxon>Eukaryota</taxon>
        <taxon>Fungi</taxon>
        <taxon>Dikarya</taxon>
        <taxon>Ascomycota</taxon>
        <taxon>Pezizomycotina</taxon>
        <taxon>Dothideomycetes</taxon>
        <taxon>Pleosporomycetidae</taxon>
        <taxon>Mytilinidiales</taxon>
        <taxon>Argynnaceae</taxon>
        <taxon>Lepidopterella</taxon>
    </lineage>
</organism>
<dbReference type="OrthoDB" id="3642840at2759"/>
<gene>
    <name evidence="2" type="ORF">K432DRAFT_96545</name>
</gene>
<proteinExistence type="predicted"/>
<reference evidence="2 3" key="1">
    <citation type="journal article" date="2016" name="Nat. Commun.">
        <title>Ectomycorrhizal ecology is imprinted in the genome of the dominant symbiotic fungus Cenococcum geophilum.</title>
        <authorList>
            <consortium name="DOE Joint Genome Institute"/>
            <person name="Peter M."/>
            <person name="Kohler A."/>
            <person name="Ohm R.A."/>
            <person name="Kuo A."/>
            <person name="Krutzmann J."/>
            <person name="Morin E."/>
            <person name="Arend M."/>
            <person name="Barry K.W."/>
            <person name="Binder M."/>
            <person name="Choi C."/>
            <person name="Clum A."/>
            <person name="Copeland A."/>
            <person name="Grisel N."/>
            <person name="Haridas S."/>
            <person name="Kipfer T."/>
            <person name="LaButti K."/>
            <person name="Lindquist E."/>
            <person name="Lipzen A."/>
            <person name="Maire R."/>
            <person name="Meier B."/>
            <person name="Mihaltcheva S."/>
            <person name="Molinier V."/>
            <person name="Murat C."/>
            <person name="Poggeler S."/>
            <person name="Quandt C.A."/>
            <person name="Sperisen C."/>
            <person name="Tritt A."/>
            <person name="Tisserant E."/>
            <person name="Crous P.W."/>
            <person name="Henrissat B."/>
            <person name="Nehls U."/>
            <person name="Egli S."/>
            <person name="Spatafora J.W."/>
            <person name="Grigoriev I.V."/>
            <person name="Martin F.M."/>
        </authorList>
    </citation>
    <scope>NUCLEOTIDE SEQUENCE [LARGE SCALE GENOMIC DNA]</scope>
    <source>
        <strain evidence="2 3">CBS 459.81</strain>
    </source>
</reference>
<dbReference type="EMBL" id="KV745068">
    <property type="protein sequence ID" value="OCK78312.1"/>
    <property type="molecule type" value="Genomic_DNA"/>
</dbReference>
<evidence type="ECO:0000313" key="3">
    <source>
        <dbReference type="Proteomes" id="UP000250266"/>
    </source>
</evidence>
<evidence type="ECO:0000313" key="2">
    <source>
        <dbReference type="EMBL" id="OCK78312.1"/>
    </source>
</evidence>
<protein>
    <submittedName>
        <fullName evidence="2">Uncharacterized protein</fullName>
    </submittedName>
</protein>
<accession>A0A8E2E6L9</accession>